<feature type="domain" description="AMP-dependent synthetase/ligase" evidence="1">
    <location>
        <begin position="1"/>
        <end position="246"/>
    </location>
</feature>
<comment type="caution">
    <text evidence="2">The sequence shown here is derived from an EMBL/GenBank/DDBJ whole genome shotgun (WGS) entry which is preliminary data.</text>
</comment>
<dbReference type="Pfam" id="PF00501">
    <property type="entry name" value="AMP-binding"/>
    <property type="match status" value="1"/>
</dbReference>
<dbReference type="InterPro" id="IPR000873">
    <property type="entry name" value="AMP-dep_synth/lig_dom"/>
</dbReference>
<proteinExistence type="predicted"/>
<reference evidence="2 3" key="1">
    <citation type="journal article" date="2021" name="Int. J. Syst. Evol. Microbiol.">
        <title>Steroidobacter gossypii sp. nov., isolated from soil of cotton cropping field.</title>
        <authorList>
            <person name="Huang R."/>
            <person name="Yang S."/>
            <person name="Zhen C."/>
            <person name="Liu W."/>
        </authorList>
    </citation>
    <scope>NUCLEOTIDE SEQUENCE [LARGE SCALE GENOMIC DNA]</scope>
    <source>
        <strain evidence="2 3">S1-65</strain>
    </source>
</reference>
<protein>
    <submittedName>
        <fullName evidence="2">AMP-binding protein</fullName>
    </submittedName>
</protein>
<feature type="non-terminal residue" evidence="2">
    <location>
        <position position="1"/>
    </location>
</feature>
<sequence length="252" mass="27257">ERSLEMVIGLLGILKAGGAYVPLDPNYPAERLQHMLEDAAPRVVLTQEGLRAMLPATSAEVIALDGDWLRIERLGSENLPAQAGGGEQLAYVIYTSGSTGKPKGVMIEHRSVLNLWCGLEAFYSQADNCGRVGLNASINFDASVQQLTQLLSGRTLVLVPLTIRRDAVLLTRFLRENQIEGIDCTPSQLRSWIAEGLLAGAETPLRIVLVGGEPIDPELWNCLSKSAQTDFFNVYGPTESTVDTTAAHLNGD</sequence>
<dbReference type="RefSeq" id="WP_203171120.1">
    <property type="nucleotide sequence ID" value="NZ_JAEVLS010000029.1"/>
</dbReference>
<dbReference type="PANTHER" id="PTHR45527:SF1">
    <property type="entry name" value="FATTY ACID SYNTHASE"/>
    <property type="match status" value="1"/>
</dbReference>
<name>A0ABS1X6U4_9GAMM</name>
<evidence type="ECO:0000313" key="2">
    <source>
        <dbReference type="EMBL" id="MBM0108952.1"/>
    </source>
</evidence>
<dbReference type="Proteomes" id="UP000661077">
    <property type="component" value="Unassembled WGS sequence"/>
</dbReference>
<accession>A0ABS1X6U4</accession>
<dbReference type="SUPFAM" id="SSF56801">
    <property type="entry name" value="Acetyl-CoA synthetase-like"/>
    <property type="match status" value="1"/>
</dbReference>
<evidence type="ECO:0000259" key="1">
    <source>
        <dbReference type="Pfam" id="PF00501"/>
    </source>
</evidence>
<dbReference type="PANTHER" id="PTHR45527">
    <property type="entry name" value="NONRIBOSOMAL PEPTIDE SYNTHETASE"/>
    <property type="match status" value="1"/>
</dbReference>
<gene>
    <name evidence="2" type="ORF">JM946_29865</name>
</gene>
<dbReference type="InterPro" id="IPR020459">
    <property type="entry name" value="AMP-binding"/>
</dbReference>
<feature type="non-terminal residue" evidence="2">
    <location>
        <position position="252"/>
    </location>
</feature>
<dbReference type="InterPro" id="IPR020845">
    <property type="entry name" value="AMP-binding_CS"/>
</dbReference>
<dbReference type="EMBL" id="JAEVLS010000029">
    <property type="protein sequence ID" value="MBM0108952.1"/>
    <property type="molecule type" value="Genomic_DNA"/>
</dbReference>
<dbReference type="PRINTS" id="PR00154">
    <property type="entry name" value="AMPBINDING"/>
</dbReference>
<dbReference type="Gene3D" id="3.40.50.980">
    <property type="match status" value="2"/>
</dbReference>
<dbReference type="PROSITE" id="PS00455">
    <property type="entry name" value="AMP_BINDING"/>
    <property type="match status" value="1"/>
</dbReference>
<keyword evidence="3" id="KW-1185">Reference proteome</keyword>
<evidence type="ECO:0000313" key="3">
    <source>
        <dbReference type="Proteomes" id="UP000661077"/>
    </source>
</evidence>
<organism evidence="2 3">
    <name type="scientific">Steroidobacter gossypii</name>
    <dbReference type="NCBI Taxonomy" id="2805490"/>
    <lineage>
        <taxon>Bacteria</taxon>
        <taxon>Pseudomonadati</taxon>
        <taxon>Pseudomonadota</taxon>
        <taxon>Gammaproteobacteria</taxon>
        <taxon>Steroidobacterales</taxon>
        <taxon>Steroidobacteraceae</taxon>
        <taxon>Steroidobacter</taxon>
    </lineage>
</organism>